<keyword evidence="7" id="KW-0443">Lipid metabolism</keyword>
<evidence type="ECO:0000256" key="5">
    <source>
        <dbReference type="ARBA" id="ARBA00022692"/>
    </source>
</evidence>
<keyword evidence="10" id="KW-1208">Phospholipid metabolism</keyword>
<evidence type="ECO:0000256" key="6">
    <source>
        <dbReference type="ARBA" id="ARBA00022989"/>
    </source>
</evidence>
<reference evidence="12" key="1">
    <citation type="submission" date="2020-05" db="EMBL/GenBank/DDBJ databases">
        <authorList>
            <person name="Chiriac C."/>
            <person name="Salcher M."/>
            <person name="Ghai R."/>
            <person name="Kavagutti S V."/>
        </authorList>
    </citation>
    <scope>NUCLEOTIDE SEQUENCE</scope>
</reference>
<dbReference type="PANTHER" id="PTHR14269:SF62">
    <property type="entry name" value="CDP-DIACYLGLYCEROL--GLYCEROL-3-PHOSPHATE 3-PHOSPHATIDYLTRANSFERASE 1, CHLOROPLASTIC"/>
    <property type="match status" value="1"/>
</dbReference>
<dbReference type="GO" id="GO:0046474">
    <property type="term" value="P:glycerophospholipid biosynthetic process"/>
    <property type="evidence" value="ECO:0007669"/>
    <property type="project" value="TreeGrafter"/>
</dbReference>
<dbReference type="PROSITE" id="PS00379">
    <property type="entry name" value="CDP_ALCOHOL_P_TRANSF"/>
    <property type="match status" value="1"/>
</dbReference>
<evidence type="ECO:0000256" key="10">
    <source>
        <dbReference type="ARBA" id="ARBA00023264"/>
    </source>
</evidence>
<feature type="transmembrane region" description="Helical" evidence="11">
    <location>
        <begin position="69"/>
        <end position="94"/>
    </location>
</feature>
<evidence type="ECO:0000313" key="12">
    <source>
        <dbReference type="EMBL" id="CAB4580611.1"/>
    </source>
</evidence>
<evidence type="ECO:0000256" key="7">
    <source>
        <dbReference type="ARBA" id="ARBA00023098"/>
    </source>
</evidence>
<feature type="transmembrane region" description="Helical" evidence="11">
    <location>
        <begin position="143"/>
        <end position="164"/>
    </location>
</feature>
<dbReference type="InterPro" id="IPR043130">
    <property type="entry name" value="CDP-OH_PTrfase_TM_dom"/>
</dbReference>
<keyword evidence="6 11" id="KW-1133">Transmembrane helix</keyword>
<dbReference type="GO" id="GO:0008444">
    <property type="term" value="F:CDP-diacylglycerol-glycerol-3-phosphate 3-phosphatidyltransferase activity"/>
    <property type="evidence" value="ECO:0007669"/>
    <property type="project" value="InterPro"/>
</dbReference>
<dbReference type="EMBL" id="CAEZTU010000045">
    <property type="protein sequence ID" value="CAB4580611.1"/>
    <property type="molecule type" value="Genomic_DNA"/>
</dbReference>
<dbReference type="AlphaFoldDB" id="A0A6J6EVT9"/>
<keyword evidence="4" id="KW-0808">Transferase</keyword>
<keyword evidence="8 11" id="KW-0472">Membrane</keyword>
<proteinExistence type="inferred from homology"/>
<dbReference type="PANTHER" id="PTHR14269">
    <property type="entry name" value="CDP-DIACYLGLYCEROL--GLYCEROL-3-PHOSPHATE 3-PHOSPHATIDYLTRANSFERASE-RELATED"/>
    <property type="match status" value="1"/>
</dbReference>
<dbReference type="GO" id="GO:0016020">
    <property type="term" value="C:membrane"/>
    <property type="evidence" value="ECO:0007669"/>
    <property type="project" value="UniProtKB-SubCell"/>
</dbReference>
<name>A0A6J6EVT9_9ZZZZ</name>
<keyword evidence="5 11" id="KW-0812">Transmembrane</keyword>
<evidence type="ECO:0000256" key="11">
    <source>
        <dbReference type="SAM" id="Phobius"/>
    </source>
</evidence>
<keyword evidence="9" id="KW-0594">Phospholipid biosynthesis</keyword>
<dbReference type="Gene3D" id="1.20.120.1760">
    <property type="match status" value="1"/>
</dbReference>
<feature type="transmembrane region" description="Helical" evidence="11">
    <location>
        <begin position="115"/>
        <end position="137"/>
    </location>
</feature>
<comment type="subcellular location">
    <subcellularLocation>
        <location evidence="1">Membrane</location>
        <topology evidence="1">Multi-pass membrane protein</topology>
    </subcellularLocation>
</comment>
<organism evidence="12">
    <name type="scientific">freshwater metagenome</name>
    <dbReference type="NCBI Taxonomy" id="449393"/>
    <lineage>
        <taxon>unclassified sequences</taxon>
        <taxon>metagenomes</taxon>
        <taxon>ecological metagenomes</taxon>
    </lineage>
</organism>
<dbReference type="PIRSF" id="PIRSF000847">
    <property type="entry name" value="Phos_ph_gly_syn"/>
    <property type="match status" value="1"/>
</dbReference>
<dbReference type="InterPro" id="IPR050324">
    <property type="entry name" value="CDP-alcohol_PTase-I"/>
</dbReference>
<accession>A0A6J6EVT9</accession>
<sequence>MLNIPNSISFGRLLLIPVFIWLALTNNLALACVTIFVASFTDWLDGYAARKLNQFTRLGQLLDPISDRLYILALLFVIYNLELAPIIILVFILLREFILTGLMIYLKTRGITGLPVHYLGKMGAFCLLIGLPGLIFAEAFVETAYIWLTIGWSFLIWGLFLYAFSAYKYFEHAKVVLSKYV</sequence>
<evidence type="ECO:0000256" key="1">
    <source>
        <dbReference type="ARBA" id="ARBA00004141"/>
    </source>
</evidence>
<dbReference type="InterPro" id="IPR048254">
    <property type="entry name" value="CDP_ALCOHOL_P_TRANSF_CS"/>
</dbReference>
<gene>
    <name evidence="12" type="ORF">UFOPK1740_00903</name>
</gene>
<dbReference type="InterPro" id="IPR000462">
    <property type="entry name" value="CDP-OH_P_trans"/>
</dbReference>
<evidence type="ECO:0000256" key="8">
    <source>
        <dbReference type="ARBA" id="ARBA00023136"/>
    </source>
</evidence>
<comment type="similarity">
    <text evidence="2">Belongs to the CDP-alcohol phosphatidyltransferase class-I family.</text>
</comment>
<keyword evidence="3" id="KW-0444">Lipid biosynthesis</keyword>
<dbReference type="Pfam" id="PF01066">
    <property type="entry name" value="CDP-OH_P_transf"/>
    <property type="match status" value="1"/>
</dbReference>
<evidence type="ECO:0000256" key="9">
    <source>
        <dbReference type="ARBA" id="ARBA00023209"/>
    </source>
</evidence>
<evidence type="ECO:0000256" key="3">
    <source>
        <dbReference type="ARBA" id="ARBA00022516"/>
    </source>
</evidence>
<protein>
    <submittedName>
        <fullName evidence="12">Unannotated protein</fullName>
    </submittedName>
</protein>
<evidence type="ECO:0000256" key="2">
    <source>
        <dbReference type="ARBA" id="ARBA00010441"/>
    </source>
</evidence>
<dbReference type="InterPro" id="IPR004570">
    <property type="entry name" value="Phosphatidylglycerol_P_synth"/>
</dbReference>
<evidence type="ECO:0000256" key="4">
    <source>
        <dbReference type="ARBA" id="ARBA00022679"/>
    </source>
</evidence>